<keyword evidence="2" id="KW-1185">Reference proteome</keyword>
<organism evidence="1 2">
    <name type="scientific">Chrysochromulina tobinii</name>
    <dbReference type="NCBI Taxonomy" id="1460289"/>
    <lineage>
        <taxon>Eukaryota</taxon>
        <taxon>Haptista</taxon>
        <taxon>Haptophyta</taxon>
        <taxon>Prymnesiophyceae</taxon>
        <taxon>Prymnesiales</taxon>
        <taxon>Chrysochromulinaceae</taxon>
        <taxon>Chrysochromulina</taxon>
    </lineage>
</organism>
<dbReference type="OrthoDB" id="337735at2759"/>
<evidence type="ECO:0000313" key="2">
    <source>
        <dbReference type="Proteomes" id="UP000037460"/>
    </source>
</evidence>
<protein>
    <submittedName>
        <fullName evidence="1">Cyclin-y-like protein 1-like protein</fullName>
    </submittedName>
</protein>
<proteinExistence type="predicted"/>
<gene>
    <name evidence="1" type="ORF">Ctob_004972</name>
</gene>
<evidence type="ECO:0000313" key="1">
    <source>
        <dbReference type="EMBL" id="KOO22193.1"/>
    </source>
</evidence>
<reference evidence="2" key="1">
    <citation type="journal article" date="2015" name="PLoS Genet.">
        <title>Genome Sequence and Transcriptome Analyses of Chrysochromulina tobin: Metabolic Tools for Enhanced Algal Fitness in the Prominent Order Prymnesiales (Haptophyceae).</title>
        <authorList>
            <person name="Hovde B.T."/>
            <person name="Deodato C.R."/>
            <person name="Hunsperger H.M."/>
            <person name="Ryken S.A."/>
            <person name="Yost W."/>
            <person name="Jha R.K."/>
            <person name="Patterson J."/>
            <person name="Monnat R.J. Jr."/>
            <person name="Barlow S.B."/>
            <person name="Starkenburg S.R."/>
            <person name="Cattolico R.A."/>
        </authorList>
    </citation>
    <scope>NUCLEOTIDE SEQUENCE</scope>
    <source>
        <strain evidence="2">CCMP291</strain>
    </source>
</reference>
<dbReference type="AlphaFoldDB" id="A0A0M0J7I6"/>
<dbReference type="EMBL" id="JWZX01003302">
    <property type="protein sequence ID" value="KOO22193.1"/>
    <property type="molecule type" value="Genomic_DNA"/>
</dbReference>
<dbReference type="Gene3D" id="1.10.472.10">
    <property type="entry name" value="Cyclin-like"/>
    <property type="match status" value="1"/>
</dbReference>
<sequence>MGDEGLTLCARTWRPALLMAIVIASKVVYDEKVYLADYRDMLPEFCLDAASAQELELLKLVNYNTTVRRGQYARYYYALEDVARNQSSNQIFAARS</sequence>
<comment type="caution">
    <text evidence="1">The sequence shown here is derived from an EMBL/GenBank/DDBJ whole genome shotgun (WGS) entry which is preliminary data.</text>
</comment>
<accession>A0A0M0J7I6</accession>
<name>A0A0M0J7I6_9EUKA</name>
<dbReference type="Proteomes" id="UP000037460">
    <property type="component" value="Unassembled WGS sequence"/>
</dbReference>